<evidence type="ECO:0000256" key="1">
    <source>
        <dbReference type="ARBA" id="ARBA00007989"/>
    </source>
</evidence>
<dbReference type="FunFam" id="3.90.640.90:FF:000002">
    <property type="entry name" value="BTG anti-proliferation factor 4"/>
    <property type="match status" value="1"/>
</dbReference>
<feature type="domain" description="Anti-proliferative protein" evidence="2">
    <location>
        <begin position="1"/>
        <end position="108"/>
    </location>
</feature>
<dbReference type="AlphaFoldDB" id="A0A8B8A079"/>
<comment type="similarity">
    <text evidence="1">Belongs to the BTG family.</text>
</comment>
<dbReference type="OrthoDB" id="19928at2759"/>
<dbReference type="GeneID" id="110990201"/>
<dbReference type="InterPro" id="IPR002087">
    <property type="entry name" value="Anti_prolifrtn"/>
</dbReference>
<dbReference type="PANTHER" id="PTHR22978:SF44">
    <property type="entry name" value="PROTEIN BTG3-LIKE PROTEIN"/>
    <property type="match status" value="1"/>
</dbReference>
<dbReference type="PRINTS" id="PR00310">
    <property type="entry name" value="ANTIPRLFBTG1"/>
</dbReference>
<organism evidence="3 4">
    <name type="scientific">Acanthaster planci</name>
    <name type="common">Crown-of-thorns starfish</name>
    <dbReference type="NCBI Taxonomy" id="133434"/>
    <lineage>
        <taxon>Eukaryota</taxon>
        <taxon>Metazoa</taxon>
        <taxon>Echinodermata</taxon>
        <taxon>Eleutherozoa</taxon>
        <taxon>Asterozoa</taxon>
        <taxon>Asteroidea</taxon>
        <taxon>Valvatacea</taxon>
        <taxon>Valvatida</taxon>
        <taxon>Acanthasteridae</taxon>
        <taxon>Acanthaster</taxon>
    </lineage>
</organism>
<dbReference type="RefSeq" id="XP_022110762.1">
    <property type="nucleotide sequence ID" value="XM_022255070.1"/>
</dbReference>
<dbReference type="SUPFAM" id="SSF160696">
    <property type="entry name" value="BTG domain-like"/>
    <property type="match status" value="1"/>
</dbReference>
<dbReference type="Gene3D" id="3.90.640.90">
    <property type="entry name" value="Anti-proliferative protein, N-terminal domain"/>
    <property type="match status" value="1"/>
</dbReference>
<dbReference type="GO" id="GO:0005634">
    <property type="term" value="C:nucleus"/>
    <property type="evidence" value="ECO:0007669"/>
    <property type="project" value="TreeGrafter"/>
</dbReference>
<dbReference type="Proteomes" id="UP000694845">
    <property type="component" value="Unplaced"/>
</dbReference>
<dbReference type="InterPro" id="IPR033332">
    <property type="entry name" value="BTG"/>
</dbReference>
<reference evidence="4" key="1">
    <citation type="submission" date="2025-08" db="UniProtKB">
        <authorList>
            <consortium name="RefSeq"/>
        </authorList>
    </citation>
    <scope>IDENTIFICATION</scope>
</reference>
<dbReference type="InterPro" id="IPR036054">
    <property type="entry name" value="BTG-like_sf"/>
</dbReference>
<evidence type="ECO:0000313" key="4">
    <source>
        <dbReference type="RefSeq" id="XP_022110762.1"/>
    </source>
</evidence>
<dbReference type="GO" id="GO:0005737">
    <property type="term" value="C:cytoplasm"/>
    <property type="evidence" value="ECO:0007669"/>
    <property type="project" value="TreeGrafter"/>
</dbReference>
<gene>
    <name evidence="4" type="primary">LOC110990201</name>
</gene>
<dbReference type="KEGG" id="aplc:110990201"/>
<evidence type="ECO:0000313" key="3">
    <source>
        <dbReference type="Proteomes" id="UP000694845"/>
    </source>
</evidence>
<accession>A0A8B8A079</accession>
<dbReference type="Pfam" id="PF07742">
    <property type="entry name" value="BTG"/>
    <property type="match status" value="1"/>
</dbReference>
<evidence type="ECO:0000259" key="2">
    <source>
        <dbReference type="SMART" id="SM00099"/>
    </source>
</evidence>
<keyword evidence="3" id="KW-1185">Reference proteome</keyword>
<protein>
    <submittedName>
        <fullName evidence="4">Maternal B9.15 protein-like</fullName>
    </submittedName>
</protein>
<name>A0A8B8A079_ACAPL</name>
<dbReference type="PANTHER" id="PTHR22978">
    <property type="entry name" value="B-CELL TRANSLOCATION GENE"/>
    <property type="match status" value="1"/>
</dbReference>
<sequence length="223" mass="25238">MKDEIAAAVFFLARLINVKRSFTSEQMAEFSENLVACLIEKFRNHWYEETPSKGQAFRCIRIAHDEPRDIVLVRAAKKSGLDFDKMNLPADFTLWVDPLEVVCRFGEKGTICPIASFPKKSSPLQVNDNETTTTTLQTGDANGNMDLNANPKSVLDNITEVLQRNSSTVANDNVGGVVTTHYRGRRNRTKYNLVRNTMNSEQDWPALSHHKYRWVSKTLTAQA</sequence>
<dbReference type="SMART" id="SM00099">
    <property type="entry name" value="btg1"/>
    <property type="match status" value="1"/>
</dbReference>
<proteinExistence type="inferred from homology"/>